<organism evidence="1 2">
    <name type="scientific">Bacteroides cellulosilyticus</name>
    <dbReference type="NCBI Taxonomy" id="246787"/>
    <lineage>
        <taxon>Bacteria</taxon>
        <taxon>Pseudomonadati</taxon>
        <taxon>Bacteroidota</taxon>
        <taxon>Bacteroidia</taxon>
        <taxon>Bacteroidales</taxon>
        <taxon>Bacteroidaceae</taxon>
        <taxon>Bacteroides</taxon>
    </lineage>
</organism>
<dbReference type="InterPro" id="IPR029465">
    <property type="entry name" value="ATPgrasp_TupA"/>
</dbReference>
<reference evidence="1 2" key="1">
    <citation type="journal article" date="2019" name="Nat. Med.">
        <title>A library of human gut bacterial isolates paired with longitudinal multiomics data enables mechanistic microbiome research.</title>
        <authorList>
            <person name="Poyet M."/>
            <person name="Groussin M."/>
            <person name="Gibbons S.M."/>
            <person name="Avila-Pacheco J."/>
            <person name="Jiang X."/>
            <person name="Kearney S.M."/>
            <person name="Perrotta A.R."/>
            <person name="Berdy B."/>
            <person name="Zhao S."/>
            <person name="Lieberman T.D."/>
            <person name="Swanson P.K."/>
            <person name="Smith M."/>
            <person name="Roesemann S."/>
            <person name="Alexander J.E."/>
            <person name="Rich S.A."/>
            <person name="Livny J."/>
            <person name="Vlamakis H."/>
            <person name="Clish C."/>
            <person name="Bullock K."/>
            <person name="Deik A."/>
            <person name="Scott J."/>
            <person name="Pierce K.A."/>
            <person name="Xavier R.J."/>
            <person name="Alm E.J."/>
        </authorList>
    </citation>
    <scope>NUCLEOTIDE SEQUENCE [LARGE SCALE GENOMIC DNA]</scope>
    <source>
        <strain evidence="1 2">BIOML-A6</strain>
    </source>
</reference>
<dbReference type="EMBL" id="VVYV01000097">
    <property type="protein sequence ID" value="KAA5411778.1"/>
    <property type="molecule type" value="Genomic_DNA"/>
</dbReference>
<dbReference type="RefSeq" id="WP_149920743.1">
    <property type="nucleotide sequence ID" value="NZ_CP072251.1"/>
</dbReference>
<name>A0A642PMR1_9BACE</name>
<dbReference type="GeneID" id="66309074"/>
<dbReference type="Pfam" id="PF14305">
    <property type="entry name" value="ATPgrasp_TupA"/>
    <property type="match status" value="1"/>
</dbReference>
<evidence type="ECO:0000313" key="2">
    <source>
        <dbReference type="Proteomes" id="UP000448877"/>
    </source>
</evidence>
<dbReference type="GO" id="GO:0016740">
    <property type="term" value="F:transferase activity"/>
    <property type="evidence" value="ECO:0007669"/>
    <property type="project" value="UniProtKB-KW"/>
</dbReference>
<sequence>MTKIKKAIKQLRKTIFYRTSHFWPDKMYLCITYWLLMGGKLDLSNPKGFNEKLNWLKLYDRNPLFVRLADKYEVKQFVADVIGKEYVVPNLGVWDRIEDIDFDSLPNQFVIKGTHDSSGATICRDKKSFDVQALAKKYEPIMNRNYFWMWREWPYKNIKPRVIADTFLDDHTAEGRSISLRDYKFWCFNGEPRYMYCTVKDKNIYENFYDGDFKPVDINHGFPRHKPEFEKPTDFEKIWKLAGTLAKASQTAFVRVDFFNVEGRIYFGEFTFYDWAGLKPFSTPEQDLELGKLIDLTKINPTRT</sequence>
<protein>
    <submittedName>
        <fullName evidence="1">Glycosyl transferase</fullName>
    </submittedName>
</protein>
<evidence type="ECO:0000313" key="1">
    <source>
        <dbReference type="EMBL" id="KAA5411778.1"/>
    </source>
</evidence>
<dbReference type="Proteomes" id="UP000448877">
    <property type="component" value="Unassembled WGS sequence"/>
</dbReference>
<gene>
    <name evidence="1" type="ORF">F2Y81_28095</name>
</gene>
<dbReference type="AlphaFoldDB" id="A0A642PMR1"/>
<proteinExistence type="predicted"/>
<comment type="caution">
    <text evidence="1">The sequence shown here is derived from an EMBL/GenBank/DDBJ whole genome shotgun (WGS) entry which is preliminary data.</text>
</comment>
<accession>A0A642PMR1</accession>
<keyword evidence="1" id="KW-0808">Transferase</keyword>